<dbReference type="AlphaFoldDB" id="A0AAW2UQ27"/>
<gene>
    <name evidence="1" type="ORF">Sradi_1306800</name>
</gene>
<organism evidence="1">
    <name type="scientific">Sesamum radiatum</name>
    <name type="common">Black benniseed</name>
    <dbReference type="NCBI Taxonomy" id="300843"/>
    <lineage>
        <taxon>Eukaryota</taxon>
        <taxon>Viridiplantae</taxon>
        <taxon>Streptophyta</taxon>
        <taxon>Embryophyta</taxon>
        <taxon>Tracheophyta</taxon>
        <taxon>Spermatophyta</taxon>
        <taxon>Magnoliopsida</taxon>
        <taxon>eudicotyledons</taxon>
        <taxon>Gunneridae</taxon>
        <taxon>Pentapetalae</taxon>
        <taxon>asterids</taxon>
        <taxon>lamiids</taxon>
        <taxon>Lamiales</taxon>
        <taxon>Pedaliaceae</taxon>
        <taxon>Sesamum</taxon>
    </lineage>
</organism>
<reference evidence="1" key="2">
    <citation type="journal article" date="2024" name="Plant">
        <title>Genomic evolution and insights into agronomic trait innovations of Sesamum species.</title>
        <authorList>
            <person name="Miao H."/>
            <person name="Wang L."/>
            <person name="Qu L."/>
            <person name="Liu H."/>
            <person name="Sun Y."/>
            <person name="Le M."/>
            <person name="Wang Q."/>
            <person name="Wei S."/>
            <person name="Zheng Y."/>
            <person name="Lin W."/>
            <person name="Duan Y."/>
            <person name="Cao H."/>
            <person name="Xiong S."/>
            <person name="Wang X."/>
            <person name="Wei L."/>
            <person name="Li C."/>
            <person name="Ma Q."/>
            <person name="Ju M."/>
            <person name="Zhao R."/>
            <person name="Li G."/>
            <person name="Mu C."/>
            <person name="Tian Q."/>
            <person name="Mei H."/>
            <person name="Zhang T."/>
            <person name="Gao T."/>
            <person name="Zhang H."/>
        </authorList>
    </citation>
    <scope>NUCLEOTIDE SEQUENCE</scope>
    <source>
        <strain evidence="1">G02</strain>
    </source>
</reference>
<name>A0AAW2UQ27_SESRA</name>
<comment type="caution">
    <text evidence="1">The sequence shown here is derived from an EMBL/GenBank/DDBJ whole genome shotgun (WGS) entry which is preliminary data.</text>
</comment>
<evidence type="ECO:0000313" key="1">
    <source>
        <dbReference type="EMBL" id="KAL0418933.1"/>
    </source>
</evidence>
<sequence>MAYVGHNSGREVLCDRQDCPAGCGKTEATPLMRMGDRGKHFNTSSTTRGIRYWILAVQGGLMAKTSGRGTTPHCGQIMKPRERQEGILSMSCGINARCWHIEWASDL</sequence>
<accession>A0AAW2UQ27</accession>
<proteinExistence type="predicted"/>
<dbReference type="EMBL" id="JACGWJ010000005">
    <property type="protein sequence ID" value="KAL0418933.1"/>
    <property type="molecule type" value="Genomic_DNA"/>
</dbReference>
<protein>
    <submittedName>
        <fullName evidence="1">Uncharacterized protein</fullName>
    </submittedName>
</protein>
<reference evidence="1" key="1">
    <citation type="submission" date="2020-06" db="EMBL/GenBank/DDBJ databases">
        <authorList>
            <person name="Li T."/>
            <person name="Hu X."/>
            <person name="Zhang T."/>
            <person name="Song X."/>
            <person name="Zhang H."/>
            <person name="Dai N."/>
            <person name="Sheng W."/>
            <person name="Hou X."/>
            <person name="Wei L."/>
        </authorList>
    </citation>
    <scope>NUCLEOTIDE SEQUENCE</scope>
    <source>
        <strain evidence="1">G02</strain>
        <tissue evidence="1">Leaf</tissue>
    </source>
</reference>